<keyword evidence="2" id="KW-1185">Reference proteome</keyword>
<evidence type="ECO:0000313" key="1">
    <source>
        <dbReference type="EMBL" id="KAF6210815.1"/>
    </source>
</evidence>
<protein>
    <submittedName>
        <fullName evidence="1">Uncharacterized protein</fullName>
    </submittedName>
</protein>
<dbReference type="Proteomes" id="UP000466442">
    <property type="component" value="Linkage Group LG5"/>
</dbReference>
<gene>
    <name evidence="1" type="ORF">GE061_013926</name>
</gene>
<proteinExistence type="predicted"/>
<dbReference type="EMBL" id="WIXP02000005">
    <property type="protein sequence ID" value="KAF6210815.1"/>
    <property type="molecule type" value="Genomic_DNA"/>
</dbReference>
<reference evidence="1" key="1">
    <citation type="journal article" date="2021" name="Mol. Ecol. Resour.">
        <title>Apolygus lucorum genome provides insights into omnivorousness and mesophyll feeding.</title>
        <authorList>
            <person name="Liu Y."/>
            <person name="Liu H."/>
            <person name="Wang H."/>
            <person name="Huang T."/>
            <person name="Liu B."/>
            <person name="Yang B."/>
            <person name="Yin L."/>
            <person name="Li B."/>
            <person name="Zhang Y."/>
            <person name="Zhang S."/>
            <person name="Jiang F."/>
            <person name="Zhang X."/>
            <person name="Ren Y."/>
            <person name="Wang B."/>
            <person name="Wang S."/>
            <person name="Lu Y."/>
            <person name="Wu K."/>
            <person name="Fan W."/>
            <person name="Wang G."/>
        </authorList>
    </citation>
    <scope>NUCLEOTIDE SEQUENCE</scope>
    <source>
        <strain evidence="1">12Hb</strain>
    </source>
</reference>
<name>A0A6A4JTI0_APOLU</name>
<comment type="caution">
    <text evidence="1">The sequence shown here is derived from an EMBL/GenBank/DDBJ whole genome shotgun (WGS) entry which is preliminary data.</text>
</comment>
<sequence>MGRVKRVFKKINPIENLKKRSGAISLENSQPVVLPVVIDPGYHLKKAMMGQDILRLRGSEKSFMASTKEALQKRNEARRALEEEFEAAEEEPAYDAGAF</sequence>
<evidence type="ECO:0000313" key="2">
    <source>
        <dbReference type="Proteomes" id="UP000466442"/>
    </source>
</evidence>
<organism evidence="1 2">
    <name type="scientific">Apolygus lucorum</name>
    <name type="common">Small green plant bug</name>
    <name type="synonym">Lygocoris lucorum</name>
    <dbReference type="NCBI Taxonomy" id="248454"/>
    <lineage>
        <taxon>Eukaryota</taxon>
        <taxon>Metazoa</taxon>
        <taxon>Ecdysozoa</taxon>
        <taxon>Arthropoda</taxon>
        <taxon>Hexapoda</taxon>
        <taxon>Insecta</taxon>
        <taxon>Pterygota</taxon>
        <taxon>Neoptera</taxon>
        <taxon>Paraneoptera</taxon>
        <taxon>Hemiptera</taxon>
        <taxon>Heteroptera</taxon>
        <taxon>Panheteroptera</taxon>
        <taxon>Cimicomorpha</taxon>
        <taxon>Miridae</taxon>
        <taxon>Mirini</taxon>
        <taxon>Apolygus</taxon>
    </lineage>
</organism>
<accession>A0A6A4JTI0</accession>
<dbReference type="AlphaFoldDB" id="A0A6A4JTI0"/>